<dbReference type="Proteomes" id="UP000838412">
    <property type="component" value="Chromosome 9"/>
</dbReference>
<dbReference type="InterPro" id="IPR001806">
    <property type="entry name" value="Small_GTPase"/>
</dbReference>
<keyword evidence="4" id="KW-0547">Nucleotide-binding</keyword>
<evidence type="ECO:0000256" key="3">
    <source>
        <dbReference type="ARBA" id="ARBA00022481"/>
    </source>
</evidence>
<keyword evidence="5" id="KW-0342">GTP-binding</keyword>
<evidence type="ECO:0000256" key="8">
    <source>
        <dbReference type="ARBA" id="ARBA00038061"/>
    </source>
</evidence>
<dbReference type="GO" id="GO:0031681">
    <property type="term" value="F:G-protein beta-subunit binding"/>
    <property type="evidence" value="ECO:0007669"/>
    <property type="project" value="TreeGrafter"/>
</dbReference>
<comment type="similarity">
    <text evidence="8">Belongs to the small GTPase superfamily. RasD family.</text>
</comment>
<evidence type="ECO:0000256" key="4">
    <source>
        <dbReference type="ARBA" id="ARBA00022741"/>
    </source>
</evidence>
<dbReference type="SMART" id="SM00173">
    <property type="entry name" value="RAS"/>
    <property type="match status" value="1"/>
</dbReference>
<name>A0A8K0AD12_BRALA</name>
<dbReference type="InterPro" id="IPR052236">
    <property type="entry name" value="Small_GTPase_RasD"/>
</dbReference>
<dbReference type="GO" id="GO:0003924">
    <property type="term" value="F:GTPase activity"/>
    <property type="evidence" value="ECO:0007669"/>
    <property type="project" value="InterPro"/>
</dbReference>
<dbReference type="Pfam" id="PF00071">
    <property type="entry name" value="Ras"/>
    <property type="match status" value="1"/>
</dbReference>
<dbReference type="GO" id="GO:0005886">
    <property type="term" value="C:plasma membrane"/>
    <property type="evidence" value="ECO:0007669"/>
    <property type="project" value="UniProtKB-SubCell"/>
</dbReference>
<evidence type="ECO:0000256" key="1">
    <source>
        <dbReference type="ARBA" id="ARBA00004193"/>
    </source>
</evidence>
<sequence length="144" mass="16239">MSSHLVDECAAPPKNCFRLVVLGTARVGKTAIVSRFLFNQYDDQYTPTIEDFHRKMYRIRGEVYRLDILDTSGVHPFPAMRRLSFLTARGFSLQSHDITPAPFTDYVKVLARPAAGKSLSPGHKTGELEPFVAGLICTRRNRCH</sequence>
<dbReference type="SUPFAM" id="SSF52540">
    <property type="entry name" value="P-loop containing nucleoside triphosphate hydrolases"/>
    <property type="match status" value="1"/>
</dbReference>
<dbReference type="PROSITE" id="PS51421">
    <property type="entry name" value="RAS"/>
    <property type="match status" value="1"/>
</dbReference>
<organism evidence="9 10">
    <name type="scientific">Branchiostoma lanceolatum</name>
    <name type="common">Common lancelet</name>
    <name type="synonym">Amphioxus lanceolatum</name>
    <dbReference type="NCBI Taxonomy" id="7740"/>
    <lineage>
        <taxon>Eukaryota</taxon>
        <taxon>Metazoa</taxon>
        <taxon>Chordata</taxon>
        <taxon>Cephalochordata</taxon>
        <taxon>Leptocardii</taxon>
        <taxon>Amphioxiformes</taxon>
        <taxon>Branchiostomatidae</taxon>
        <taxon>Branchiostoma</taxon>
    </lineage>
</organism>
<evidence type="ECO:0000256" key="7">
    <source>
        <dbReference type="ARBA" id="ARBA00023288"/>
    </source>
</evidence>
<dbReference type="OrthoDB" id="265044at2759"/>
<gene>
    <name evidence="9" type="primary">RASD1</name>
    <name evidence="9" type="ORF">BLAG_LOCUS24540</name>
</gene>
<dbReference type="InterPro" id="IPR027417">
    <property type="entry name" value="P-loop_NTPase"/>
</dbReference>
<reference evidence="9" key="1">
    <citation type="submission" date="2022-01" db="EMBL/GenBank/DDBJ databases">
        <authorList>
            <person name="Braso-Vives M."/>
        </authorList>
    </citation>
    <scope>NUCLEOTIDE SEQUENCE</scope>
</reference>
<dbReference type="Gene3D" id="3.40.50.300">
    <property type="entry name" value="P-loop containing nucleotide triphosphate hydrolases"/>
    <property type="match status" value="1"/>
</dbReference>
<dbReference type="PANTHER" id="PTHR46149">
    <property type="entry name" value="MIP08469P"/>
    <property type="match status" value="1"/>
</dbReference>
<dbReference type="InterPro" id="IPR005225">
    <property type="entry name" value="Small_GTP-bd"/>
</dbReference>
<protein>
    <submittedName>
        <fullName evidence="9">RASD1 protein</fullName>
    </submittedName>
</protein>
<dbReference type="GO" id="GO:0007165">
    <property type="term" value="P:signal transduction"/>
    <property type="evidence" value="ECO:0007669"/>
    <property type="project" value="TreeGrafter"/>
</dbReference>
<dbReference type="NCBIfam" id="TIGR00231">
    <property type="entry name" value="small_GTP"/>
    <property type="match status" value="1"/>
</dbReference>
<dbReference type="GO" id="GO:0005525">
    <property type="term" value="F:GTP binding"/>
    <property type="evidence" value="ECO:0007669"/>
    <property type="project" value="UniProtKB-KW"/>
</dbReference>
<accession>A0A8K0AD12</accession>
<evidence type="ECO:0000313" key="9">
    <source>
        <dbReference type="EMBL" id="CAH1273106.1"/>
    </source>
</evidence>
<dbReference type="AlphaFoldDB" id="A0A8K0AD12"/>
<dbReference type="PANTHER" id="PTHR46149:SF3">
    <property type="entry name" value="MIP08469P"/>
    <property type="match status" value="1"/>
</dbReference>
<keyword evidence="2" id="KW-1003">Cell membrane</keyword>
<dbReference type="PRINTS" id="PR00449">
    <property type="entry name" value="RASTRNSFRMNG"/>
</dbReference>
<keyword evidence="10" id="KW-1185">Reference proteome</keyword>
<evidence type="ECO:0000256" key="6">
    <source>
        <dbReference type="ARBA" id="ARBA00023136"/>
    </source>
</evidence>
<dbReference type="EMBL" id="OV696694">
    <property type="protein sequence ID" value="CAH1273106.1"/>
    <property type="molecule type" value="Genomic_DNA"/>
</dbReference>
<proteinExistence type="inferred from homology"/>
<evidence type="ECO:0000256" key="2">
    <source>
        <dbReference type="ARBA" id="ARBA00022475"/>
    </source>
</evidence>
<evidence type="ECO:0000313" key="10">
    <source>
        <dbReference type="Proteomes" id="UP000838412"/>
    </source>
</evidence>
<evidence type="ECO:0000256" key="5">
    <source>
        <dbReference type="ARBA" id="ARBA00023134"/>
    </source>
</evidence>
<keyword evidence="6" id="KW-0472">Membrane</keyword>
<comment type="subcellular location">
    <subcellularLocation>
        <location evidence="1">Cell membrane</location>
        <topology evidence="1">Lipid-anchor</topology>
    </subcellularLocation>
</comment>
<keyword evidence="3" id="KW-0488">Methylation</keyword>
<keyword evidence="7" id="KW-0449">Lipoprotein</keyword>